<dbReference type="EMBL" id="JAZHOV010000008">
    <property type="protein sequence ID" value="MEF2256126.1"/>
    <property type="molecule type" value="Genomic_DNA"/>
</dbReference>
<keyword evidence="8" id="KW-1185">Reference proteome</keyword>
<feature type="region of interest" description="Disordered" evidence="5">
    <location>
        <begin position="193"/>
        <end position="212"/>
    </location>
</feature>
<dbReference type="InterPro" id="IPR027417">
    <property type="entry name" value="P-loop_NTPase"/>
</dbReference>
<evidence type="ECO:0000256" key="4">
    <source>
        <dbReference type="SAM" id="Coils"/>
    </source>
</evidence>
<dbReference type="RefSeq" id="WP_331792233.1">
    <property type="nucleotide sequence ID" value="NZ_BAAAUO010000001.1"/>
</dbReference>
<dbReference type="PANTHER" id="PTHR32114:SF2">
    <property type="entry name" value="ABC TRANSPORTER ABCH.3"/>
    <property type="match status" value="1"/>
</dbReference>
<evidence type="ECO:0000256" key="5">
    <source>
        <dbReference type="SAM" id="MobiDB-lite"/>
    </source>
</evidence>
<dbReference type="PANTHER" id="PTHR32114">
    <property type="entry name" value="ABC TRANSPORTER ABCH.3"/>
    <property type="match status" value="1"/>
</dbReference>
<organism evidence="7 8">
    <name type="scientific">Microbacterium schleiferi</name>
    <dbReference type="NCBI Taxonomy" id="69362"/>
    <lineage>
        <taxon>Bacteria</taxon>
        <taxon>Bacillati</taxon>
        <taxon>Actinomycetota</taxon>
        <taxon>Actinomycetes</taxon>
        <taxon>Micrococcales</taxon>
        <taxon>Microbacteriaceae</taxon>
        <taxon>Microbacterium</taxon>
    </lineage>
</organism>
<feature type="compositionally biased region" description="Basic and acidic residues" evidence="5">
    <location>
        <begin position="193"/>
        <end position="209"/>
    </location>
</feature>
<feature type="coiled-coil region" evidence="4">
    <location>
        <begin position="256"/>
        <end position="293"/>
    </location>
</feature>
<evidence type="ECO:0000256" key="2">
    <source>
        <dbReference type="ARBA" id="ARBA00011322"/>
    </source>
</evidence>
<comment type="caution">
    <text evidence="7">The sequence shown here is derived from an EMBL/GenBank/DDBJ whole genome shotgun (WGS) entry which is preliminary data.</text>
</comment>
<accession>A0ABU7V8W0</accession>
<evidence type="ECO:0000256" key="1">
    <source>
        <dbReference type="ARBA" id="ARBA00006930"/>
    </source>
</evidence>
<dbReference type="Proteomes" id="UP001351900">
    <property type="component" value="Unassembled WGS sequence"/>
</dbReference>
<evidence type="ECO:0000313" key="7">
    <source>
        <dbReference type="EMBL" id="MEF2256126.1"/>
    </source>
</evidence>
<comment type="subunit">
    <text evidence="2">Heterodimer of SbcC and SbcD.</text>
</comment>
<dbReference type="Gene3D" id="3.40.50.300">
    <property type="entry name" value="P-loop containing nucleotide triphosphate hydrolases"/>
    <property type="match status" value="2"/>
</dbReference>
<reference evidence="7 8" key="1">
    <citation type="submission" date="2024-01" db="EMBL/GenBank/DDBJ databases">
        <title>the genome sequence of strain Microbacterium schleiferi NBRC 15075.</title>
        <authorList>
            <person name="Ding Y."/>
            <person name="Zhang G."/>
        </authorList>
    </citation>
    <scope>NUCLEOTIDE SEQUENCE [LARGE SCALE GENOMIC DNA]</scope>
    <source>
        <strain evidence="7 8">NBRC 15075</strain>
    </source>
</reference>
<proteinExistence type="inferred from homology"/>
<name>A0ABU7V8W0_9MICO</name>
<evidence type="ECO:0000256" key="3">
    <source>
        <dbReference type="ARBA" id="ARBA00013368"/>
    </source>
</evidence>
<gene>
    <name evidence="7" type="ORF">V2V91_13430</name>
</gene>
<dbReference type="InterPro" id="IPR038729">
    <property type="entry name" value="Rad50/SbcC_AAA"/>
</dbReference>
<dbReference type="Pfam" id="PF13558">
    <property type="entry name" value="SbcC_Walker_B"/>
    <property type="match status" value="1"/>
</dbReference>
<comment type="similarity">
    <text evidence="1">Belongs to the SMC family. SbcC subfamily.</text>
</comment>
<dbReference type="SUPFAM" id="SSF52540">
    <property type="entry name" value="P-loop containing nucleoside triphosphate hydrolases"/>
    <property type="match status" value="1"/>
</dbReference>
<evidence type="ECO:0000259" key="6">
    <source>
        <dbReference type="Pfam" id="PF13476"/>
    </source>
</evidence>
<feature type="coiled-coil region" evidence="4">
    <location>
        <begin position="583"/>
        <end position="624"/>
    </location>
</feature>
<feature type="domain" description="Rad50/SbcC-type AAA" evidence="6">
    <location>
        <begin position="1"/>
        <end position="203"/>
    </location>
</feature>
<protein>
    <recommendedName>
        <fullName evidence="3">Nuclease SbcCD subunit C</fullName>
    </recommendedName>
</protein>
<dbReference type="Pfam" id="PF13476">
    <property type="entry name" value="AAA_23"/>
    <property type="match status" value="1"/>
</dbReference>
<keyword evidence="4" id="KW-0175">Coiled coil</keyword>
<sequence length="987" mass="107046">MQIEGFGPFRERQDVDLDALAPSGVFVIAGRTGAGKSSILDAVCFALYGTVPRYDGVDRRLRSDYCGPDDPTQVTLEFSTGSDRWRISRSPDYERPKRRGTGMTIVAADALLERLEPDADGGEHWVGYAAGPRDVGHAIDEVVGLSHQQFLQVILLAQNRFSQFLLAGNVDRQRVLRTLFGTQIYEDYEKRLDERRRESEREQERDAGHLQRLQSDAEALAREAGWHVSDETIDLERVAARAGYDLQTRADAVERADAALAAAEAAHTRVRQLREQQQQRNVARERMAAIETESASLAPDRATLERARAAEPLRAVIEEAGRAHADVEATGAIEAAALADAAAGVDTALPVDELFAVAQALTGDIARWQDAENAERQLATDRADLTRATAQAEAVRAVLAVTRDALTRAEHERGRLGDEIEKLSVAAAGLEAARADSEDLAVRLVAAREAEAAAVELAAASADRLEASRAVEEAVAAWGQLMRRRLAGFAAELADGLTDDDPCPVCGSLDHPEPAPSNHDPVTDAVLAAAEEDRDRALAADRESAARHTAVTARVDAARARARGSVEDLHVRQRESQSRLELAERATEALDRARSLRGELEAREHDLRAELDAAAARLAELDTARTVLDGRITEAEEAVATARGAFPSVHARIADAEARRRTAQRLAEARRAHELALEREHDADRKLAADVSVSSFPDAPSACAALLTPIQLEDLSSRLSDHDAAKRIAKERLLELELQLADAPEDLADTDASLRDATLARERWQHAVAELAAVRERVTRFGDLRLAIETQGREGEQRREQHQILVRLADTLAGRAPNTMRMTLETFVLAAELEEIVAAANLRLADMSDGRYRLEHTDALARRGAASGLGLHVHDAYTGRTRPPQSLSGGETFLASLALALGLAEVVTSRAGGIRLDTLFIDEGFGSLDAETLELALRTLDDLRSGGRTIGVISHVEAMKEQLPIGILVEATPYGSSVTTEAAPSLL</sequence>
<evidence type="ECO:0000313" key="8">
    <source>
        <dbReference type="Proteomes" id="UP001351900"/>
    </source>
</evidence>